<dbReference type="EMBL" id="JAGFNZ010000001">
    <property type="protein sequence ID" value="MBW7571687.1"/>
    <property type="molecule type" value="Genomic_DNA"/>
</dbReference>
<name>A0ABS7DK73_9FIRM</name>
<keyword evidence="2" id="KW-1185">Reference proteome</keyword>
<gene>
    <name evidence="1" type="ORF">J5W02_02570</name>
</gene>
<sequence>MFRCRASYCAVLAAAVLFFIFFKEYLSFFTLIFILVLPLFSRLFLTFAVRGTIIELTAQNATPYKNQEFPVYVTLRNTSVFPLLRVKMHFTFENILSGEKQEQTLSTPANARSEQTAQYRMQSRYCGRIAVKLTLLQYYDPLGMFCIKKNTNLQTEFFVAPRVHPIDSSVDMTATAGTENNTYSEEKPGDDSSEIFDVRAFRSGDRLRSIHWKLSSKLDELMVKEFSLPVDSGIVIILELLAPDMRILDALMETAASLSHFFTENQIRHRVEWYGKEEGRLNSALIQSDEDLASLLNSLLSAQYYREESYALKSRGKTEQESGGFSHAVYITGKLTEAITELCDRPSGEKLTVLWVGDETDSEQLRLADALHAMNTEVITIYPEKIQQSLSGLIL</sequence>
<dbReference type="RefSeq" id="WP_219964077.1">
    <property type="nucleotide sequence ID" value="NZ_JAGFNZ010000001.1"/>
</dbReference>
<evidence type="ECO:0000313" key="1">
    <source>
        <dbReference type="EMBL" id="MBW7571687.1"/>
    </source>
</evidence>
<accession>A0ABS7DK73</accession>
<comment type="caution">
    <text evidence="1">The sequence shown here is derived from an EMBL/GenBank/DDBJ whole genome shotgun (WGS) entry which is preliminary data.</text>
</comment>
<dbReference type="PANTHER" id="PTHR34351:SF2">
    <property type="entry name" value="DUF58 DOMAIN-CONTAINING PROTEIN"/>
    <property type="match status" value="1"/>
</dbReference>
<organism evidence="1 2">
    <name type="scientific">Caproiciproducens faecalis</name>
    <dbReference type="NCBI Taxonomy" id="2820301"/>
    <lineage>
        <taxon>Bacteria</taxon>
        <taxon>Bacillati</taxon>
        <taxon>Bacillota</taxon>
        <taxon>Clostridia</taxon>
        <taxon>Eubacteriales</taxon>
        <taxon>Acutalibacteraceae</taxon>
        <taxon>Caproiciproducens</taxon>
    </lineage>
</organism>
<dbReference type="PANTHER" id="PTHR34351">
    <property type="entry name" value="SLR1927 PROTEIN-RELATED"/>
    <property type="match status" value="1"/>
</dbReference>
<dbReference type="Proteomes" id="UP000719942">
    <property type="component" value="Unassembled WGS sequence"/>
</dbReference>
<proteinExistence type="predicted"/>
<reference evidence="1 2" key="1">
    <citation type="submission" date="2021-03" db="EMBL/GenBank/DDBJ databases">
        <title>Caproiciproducens sp. nov. isolated from feces of cow.</title>
        <authorList>
            <person name="Choi J.-Y."/>
        </authorList>
    </citation>
    <scope>NUCLEOTIDE SEQUENCE [LARGE SCALE GENOMIC DNA]</scope>
    <source>
        <strain evidence="1 2">AGMB10547</strain>
    </source>
</reference>
<protein>
    <submittedName>
        <fullName evidence="1">DUF58 domain-containing protein</fullName>
    </submittedName>
</protein>
<evidence type="ECO:0000313" key="2">
    <source>
        <dbReference type="Proteomes" id="UP000719942"/>
    </source>
</evidence>